<dbReference type="Proteomes" id="UP000824120">
    <property type="component" value="Chromosome 9"/>
</dbReference>
<comment type="caution">
    <text evidence="1">The sequence shown here is derived from an EMBL/GenBank/DDBJ whole genome shotgun (WGS) entry which is preliminary data.</text>
</comment>
<reference evidence="1 2" key="1">
    <citation type="submission" date="2020-09" db="EMBL/GenBank/DDBJ databases">
        <title>De no assembly of potato wild relative species, Solanum commersonii.</title>
        <authorList>
            <person name="Cho K."/>
        </authorList>
    </citation>
    <scope>NUCLEOTIDE SEQUENCE [LARGE SCALE GENOMIC DNA]</scope>
    <source>
        <strain evidence="1">LZ3.2</strain>
        <tissue evidence="1">Leaf</tissue>
    </source>
</reference>
<protein>
    <submittedName>
        <fullName evidence="1">Uncharacterized protein</fullName>
    </submittedName>
</protein>
<gene>
    <name evidence="1" type="ORF">H5410_046702</name>
</gene>
<accession>A0A9J5XG85</accession>
<dbReference type="EMBL" id="JACXVP010000009">
    <property type="protein sequence ID" value="KAG5586268.1"/>
    <property type="molecule type" value="Genomic_DNA"/>
</dbReference>
<organism evidence="1 2">
    <name type="scientific">Solanum commersonii</name>
    <name type="common">Commerson's wild potato</name>
    <name type="synonym">Commerson's nightshade</name>
    <dbReference type="NCBI Taxonomy" id="4109"/>
    <lineage>
        <taxon>Eukaryota</taxon>
        <taxon>Viridiplantae</taxon>
        <taxon>Streptophyta</taxon>
        <taxon>Embryophyta</taxon>
        <taxon>Tracheophyta</taxon>
        <taxon>Spermatophyta</taxon>
        <taxon>Magnoliopsida</taxon>
        <taxon>eudicotyledons</taxon>
        <taxon>Gunneridae</taxon>
        <taxon>Pentapetalae</taxon>
        <taxon>asterids</taxon>
        <taxon>lamiids</taxon>
        <taxon>Solanales</taxon>
        <taxon>Solanaceae</taxon>
        <taxon>Solanoideae</taxon>
        <taxon>Solaneae</taxon>
        <taxon>Solanum</taxon>
    </lineage>
</organism>
<dbReference type="OrthoDB" id="1306190at2759"/>
<dbReference type="AlphaFoldDB" id="A0A9J5XG85"/>
<evidence type="ECO:0000313" key="1">
    <source>
        <dbReference type="EMBL" id="KAG5586268.1"/>
    </source>
</evidence>
<keyword evidence="2" id="KW-1185">Reference proteome</keyword>
<evidence type="ECO:0000313" key="2">
    <source>
        <dbReference type="Proteomes" id="UP000824120"/>
    </source>
</evidence>
<name>A0A9J5XG85_SOLCO</name>
<proteinExistence type="predicted"/>
<sequence>MPKEKDFGDIVKGDVPKAIYQFFITGTLLPSINTSAITLVPKVPSPTKVKDDKPRSCCTSLYKIISKVLAI</sequence>